<evidence type="ECO:0000313" key="2">
    <source>
        <dbReference type="Proteomes" id="UP000034098"/>
    </source>
</evidence>
<dbReference type="InterPro" id="IPR035903">
    <property type="entry name" value="HesB-like_dom_sf"/>
</dbReference>
<organism evidence="1 2">
    <name type="scientific">Microbacterium trichothecenolyticum</name>
    <name type="common">Aureobacterium trichothecenolyticum</name>
    <dbReference type="NCBI Taxonomy" id="69370"/>
    <lineage>
        <taxon>Bacteria</taxon>
        <taxon>Bacillati</taxon>
        <taxon>Actinomycetota</taxon>
        <taxon>Actinomycetes</taxon>
        <taxon>Micrococcales</taxon>
        <taxon>Microbacteriaceae</taxon>
        <taxon>Microbacterium</taxon>
    </lineage>
</organism>
<name>A0A0M2H9I9_MICTR</name>
<dbReference type="EMBL" id="JYJA01000032">
    <property type="protein sequence ID" value="KJL43232.1"/>
    <property type="molecule type" value="Genomic_DNA"/>
</dbReference>
<sequence length="93" mass="9496">MLTLTQTAAEAVEELVARVPLADEGGVRIRDTGGSEGFELSVAPAPGPADTVVTEGGARVFLDERAAAALDDRVLDAELSNDGAVRFALGTQG</sequence>
<dbReference type="Proteomes" id="UP000034098">
    <property type="component" value="Unassembled WGS sequence"/>
</dbReference>
<evidence type="ECO:0000313" key="1">
    <source>
        <dbReference type="EMBL" id="KJL43232.1"/>
    </source>
</evidence>
<dbReference type="OrthoDB" id="4868950at2"/>
<dbReference type="AlphaFoldDB" id="A0A0M2H9I9"/>
<dbReference type="Gene3D" id="2.60.300.12">
    <property type="entry name" value="HesB-like domain"/>
    <property type="match status" value="1"/>
</dbReference>
<proteinExistence type="predicted"/>
<dbReference type="RefSeq" id="WP_045298260.1">
    <property type="nucleotide sequence ID" value="NZ_JYJA01000032.1"/>
</dbReference>
<reference evidence="1 2" key="1">
    <citation type="submission" date="2015-02" db="EMBL/GenBank/DDBJ databases">
        <title>Draft genome sequences of ten Microbacterium spp. with emphasis on heavy metal contaminated environments.</title>
        <authorList>
            <person name="Corretto E."/>
        </authorList>
    </citation>
    <scope>NUCLEOTIDE SEQUENCE [LARGE SCALE GENOMIC DNA]</scope>
    <source>
        <strain evidence="1 2">DSM 8608</strain>
    </source>
</reference>
<dbReference type="PATRIC" id="fig|69370.6.peg.1758"/>
<comment type="caution">
    <text evidence="1">The sequence shown here is derived from an EMBL/GenBank/DDBJ whole genome shotgun (WGS) entry which is preliminary data.</text>
</comment>
<protein>
    <submittedName>
        <fullName evidence="1">Iron-sulfur cluster biosynthesis</fullName>
    </submittedName>
</protein>
<keyword evidence="2" id="KW-1185">Reference proteome</keyword>
<accession>A0A0M2H9I9</accession>
<dbReference type="SUPFAM" id="SSF89360">
    <property type="entry name" value="HesB-like domain"/>
    <property type="match status" value="1"/>
</dbReference>
<gene>
    <name evidence="1" type="ORF">RS82_01727</name>
</gene>